<keyword evidence="6 12" id="KW-0808">Transferase</keyword>
<sequence>MATRDMSGDEMATSESGVIALSDAVRSRSSRRMRLQTLVRLRWLAVAGQTATVVIVALVLQFPLPLMEAAILIAALAVANLSLSAWFPATHRLGPRSVIALLGFDLLQMASLLFITGGLANPFAPLICVPVIISFASQPLRHSIMLIVFALICTTTIAFSPFDVPWYAGQTLETQPVMQIGVWCAIASMMMFAAFYAYRVSSEAALLADALAATELVLEREKHLSQLDGLAAAAAHELGTPLATISVVAKEMLRDLREDDRFREDVLLLRSQSERCRDILRRLTSLSTESEEHMRRLPLSSLIEEVIAPHRQFGIDVELVEKSDIAGEPVGNRNPAILYGLGNLVENAVDYAREKVTVTTEHTASRVAITIEDDGPGYAPDILAHIGEPYMTTRSREDESAGGLGLGLFIAKTLLERSGASLKFGNRDAGKAGARIRIEWPRSLMDRPAIK</sequence>
<dbReference type="SUPFAM" id="SSF55874">
    <property type="entry name" value="ATPase domain of HSP90 chaperone/DNA topoisomerase II/histidine kinase"/>
    <property type="match status" value="1"/>
</dbReference>
<feature type="transmembrane region" description="Helical" evidence="10">
    <location>
        <begin position="147"/>
        <end position="168"/>
    </location>
</feature>
<evidence type="ECO:0000256" key="2">
    <source>
        <dbReference type="ARBA" id="ARBA00004651"/>
    </source>
</evidence>
<evidence type="ECO:0000256" key="3">
    <source>
        <dbReference type="ARBA" id="ARBA00012438"/>
    </source>
</evidence>
<evidence type="ECO:0000256" key="5">
    <source>
        <dbReference type="ARBA" id="ARBA00022553"/>
    </source>
</evidence>
<keyword evidence="5" id="KW-0597">Phosphoprotein</keyword>
<organism evidence="12 13">
    <name type="scientific">Rhizobium soli</name>
    <dbReference type="NCBI Taxonomy" id="424798"/>
    <lineage>
        <taxon>Bacteria</taxon>
        <taxon>Pseudomonadati</taxon>
        <taxon>Pseudomonadota</taxon>
        <taxon>Alphaproteobacteria</taxon>
        <taxon>Hyphomicrobiales</taxon>
        <taxon>Rhizobiaceae</taxon>
        <taxon>Rhizobium/Agrobacterium group</taxon>
        <taxon>Rhizobium</taxon>
    </lineage>
</organism>
<dbReference type="CDD" id="cd00082">
    <property type="entry name" value="HisKA"/>
    <property type="match status" value="1"/>
</dbReference>
<keyword evidence="8 12" id="KW-0418">Kinase</keyword>
<dbReference type="Gene3D" id="3.30.565.10">
    <property type="entry name" value="Histidine kinase-like ATPase, C-terminal domain"/>
    <property type="match status" value="1"/>
</dbReference>
<keyword evidence="10" id="KW-0812">Transmembrane</keyword>
<evidence type="ECO:0000313" key="12">
    <source>
        <dbReference type="EMBL" id="MBB6510301.1"/>
    </source>
</evidence>
<dbReference type="AlphaFoldDB" id="A0A7X0MTC3"/>
<evidence type="ECO:0000259" key="11">
    <source>
        <dbReference type="PROSITE" id="PS50109"/>
    </source>
</evidence>
<dbReference type="InterPro" id="IPR036097">
    <property type="entry name" value="HisK_dim/P_sf"/>
</dbReference>
<dbReference type="PANTHER" id="PTHR44936">
    <property type="entry name" value="SENSOR PROTEIN CREC"/>
    <property type="match status" value="1"/>
</dbReference>
<evidence type="ECO:0000256" key="9">
    <source>
        <dbReference type="ARBA" id="ARBA00022840"/>
    </source>
</evidence>
<protein>
    <recommendedName>
        <fullName evidence="3">histidine kinase</fullName>
        <ecNumber evidence="3">2.7.13.3</ecNumber>
    </recommendedName>
</protein>
<dbReference type="InterPro" id="IPR036890">
    <property type="entry name" value="HATPase_C_sf"/>
</dbReference>
<feature type="domain" description="Histidine kinase" evidence="11">
    <location>
        <begin position="233"/>
        <end position="444"/>
    </location>
</feature>
<dbReference type="EMBL" id="JACHBU010000008">
    <property type="protein sequence ID" value="MBB6510301.1"/>
    <property type="molecule type" value="Genomic_DNA"/>
</dbReference>
<dbReference type="Pfam" id="PF02518">
    <property type="entry name" value="HATPase_c"/>
    <property type="match status" value="1"/>
</dbReference>
<reference evidence="12 13" key="1">
    <citation type="submission" date="2020-08" db="EMBL/GenBank/DDBJ databases">
        <title>The Agave Microbiome: Exploring the role of microbial communities in plant adaptations to desert environments.</title>
        <authorList>
            <person name="Partida-Martinez L.P."/>
        </authorList>
    </citation>
    <scope>NUCLEOTIDE SEQUENCE [LARGE SCALE GENOMIC DNA]</scope>
    <source>
        <strain evidence="12 13">AS3.12</strain>
    </source>
</reference>
<keyword evidence="13" id="KW-1185">Reference proteome</keyword>
<dbReference type="InterPro" id="IPR005467">
    <property type="entry name" value="His_kinase_dom"/>
</dbReference>
<keyword evidence="7" id="KW-0547">Nucleotide-binding</keyword>
<dbReference type="PANTHER" id="PTHR44936:SF10">
    <property type="entry name" value="SENSOR PROTEIN RSTB"/>
    <property type="match status" value="1"/>
</dbReference>
<name>A0A7X0MTC3_9HYPH</name>
<dbReference type="EC" id="2.7.13.3" evidence="3"/>
<feature type="transmembrane region" description="Helical" evidence="10">
    <location>
        <begin position="41"/>
        <end position="60"/>
    </location>
</feature>
<dbReference type="GO" id="GO:0005886">
    <property type="term" value="C:plasma membrane"/>
    <property type="evidence" value="ECO:0007669"/>
    <property type="project" value="UniProtKB-SubCell"/>
</dbReference>
<gene>
    <name evidence="12" type="ORF">F4695_003690</name>
</gene>
<dbReference type="InterPro" id="IPR004358">
    <property type="entry name" value="Sig_transdc_His_kin-like_C"/>
</dbReference>
<keyword evidence="10" id="KW-1133">Transmembrane helix</keyword>
<evidence type="ECO:0000256" key="6">
    <source>
        <dbReference type="ARBA" id="ARBA00022679"/>
    </source>
</evidence>
<feature type="transmembrane region" description="Helical" evidence="10">
    <location>
        <begin position="123"/>
        <end position="140"/>
    </location>
</feature>
<evidence type="ECO:0000256" key="4">
    <source>
        <dbReference type="ARBA" id="ARBA00022475"/>
    </source>
</evidence>
<evidence type="ECO:0000313" key="13">
    <source>
        <dbReference type="Proteomes" id="UP000585437"/>
    </source>
</evidence>
<dbReference type="SMART" id="SM00388">
    <property type="entry name" value="HisKA"/>
    <property type="match status" value="1"/>
</dbReference>
<keyword evidence="4" id="KW-1003">Cell membrane</keyword>
<dbReference type="SMART" id="SM00387">
    <property type="entry name" value="HATPase_c"/>
    <property type="match status" value="1"/>
</dbReference>
<dbReference type="GO" id="GO:0005524">
    <property type="term" value="F:ATP binding"/>
    <property type="evidence" value="ECO:0007669"/>
    <property type="project" value="UniProtKB-KW"/>
</dbReference>
<keyword evidence="9" id="KW-0067">ATP-binding</keyword>
<dbReference type="InterPro" id="IPR003661">
    <property type="entry name" value="HisK_dim/P_dom"/>
</dbReference>
<evidence type="ECO:0000256" key="7">
    <source>
        <dbReference type="ARBA" id="ARBA00022741"/>
    </source>
</evidence>
<dbReference type="Proteomes" id="UP000585437">
    <property type="component" value="Unassembled WGS sequence"/>
</dbReference>
<dbReference type="GO" id="GO:0000155">
    <property type="term" value="F:phosphorelay sensor kinase activity"/>
    <property type="evidence" value="ECO:0007669"/>
    <property type="project" value="InterPro"/>
</dbReference>
<comment type="catalytic activity">
    <reaction evidence="1">
        <text>ATP + protein L-histidine = ADP + protein N-phospho-L-histidine.</text>
        <dbReference type="EC" id="2.7.13.3"/>
    </reaction>
</comment>
<dbReference type="InterPro" id="IPR003594">
    <property type="entry name" value="HATPase_dom"/>
</dbReference>
<dbReference type="Gene3D" id="1.10.287.130">
    <property type="match status" value="1"/>
</dbReference>
<dbReference type="CDD" id="cd00075">
    <property type="entry name" value="HATPase"/>
    <property type="match status" value="1"/>
</dbReference>
<dbReference type="InterPro" id="IPR050980">
    <property type="entry name" value="2C_sensor_his_kinase"/>
</dbReference>
<feature type="transmembrane region" description="Helical" evidence="10">
    <location>
        <begin position="66"/>
        <end position="86"/>
    </location>
</feature>
<feature type="transmembrane region" description="Helical" evidence="10">
    <location>
        <begin position="180"/>
        <end position="198"/>
    </location>
</feature>
<evidence type="ECO:0000256" key="8">
    <source>
        <dbReference type="ARBA" id="ARBA00022777"/>
    </source>
</evidence>
<dbReference type="Pfam" id="PF00512">
    <property type="entry name" value="HisKA"/>
    <property type="match status" value="1"/>
</dbReference>
<comment type="caution">
    <text evidence="12">The sequence shown here is derived from an EMBL/GenBank/DDBJ whole genome shotgun (WGS) entry which is preliminary data.</text>
</comment>
<dbReference type="SUPFAM" id="SSF47384">
    <property type="entry name" value="Homodimeric domain of signal transducing histidine kinase"/>
    <property type="match status" value="1"/>
</dbReference>
<evidence type="ECO:0000256" key="1">
    <source>
        <dbReference type="ARBA" id="ARBA00000085"/>
    </source>
</evidence>
<keyword evidence="10" id="KW-0472">Membrane</keyword>
<dbReference type="PROSITE" id="PS50109">
    <property type="entry name" value="HIS_KIN"/>
    <property type="match status" value="1"/>
</dbReference>
<evidence type="ECO:0000256" key="10">
    <source>
        <dbReference type="SAM" id="Phobius"/>
    </source>
</evidence>
<accession>A0A7X0MTC3</accession>
<proteinExistence type="predicted"/>
<dbReference type="NCBIfam" id="NF033792">
    <property type="entry name" value="ActS_PrrB_HisK"/>
    <property type="match status" value="1"/>
</dbReference>
<dbReference type="InterPro" id="IPR047770">
    <property type="entry name" value="RegB"/>
</dbReference>
<comment type="subcellular location">
    <subcellularLocation>
        <location evidence="2">Cell membrane</location>
        <topology evidence="2">Multi-pass membrane protein</topology>
    </subcellularLocation>
</comment>
<dbReference type="PRINTS" id="PR00344">
    <property type="entry name" value="BCTRLSENSOR"/>
</dbReference>